<dbReference type="AlphaFoldDB" id="G0VR32"/>
<dbReference type="KEGG" id="med:MELS_0053"/>
<reference evidence="1 2" key="1">
    <citation type="journal article" date="2011" name="J. Bacteriol.">
        <title>Genome Sequence of the Ruminal Bacterium Megasphaera elsdenii.</title>
        <authorList>
            <person name="Marx H."/>
            <person name="Graf A.B."/>
            <person name="Tatto N."/>
            <person name="Thallinger G.G."/>
            <person name="Mattanovich D."/>
            <person name="Sauer M."/>
        </authorList>
    </citation>
    <scope>NUCLEOTIDE SEQUENCE [LARGE SCALE GENOMIC DNA]</scope>
    <source>
        <strain evidence="1 2">DSM 20460</strain>
    </source>
</reference>
<proteinExistence type="predicted"/>
<dbReference type="EMBL" id="HE576794">
    <property type="protein sequence ID" value="CCC72277.1"/>
    <property type="molecule type" value="Genomic_DNA"/>
</dbReference>
<organism evidence="1 2">
    <name type="scientific">Megasphaera elsdenii DSM 20460</name>
    <dbReference type="NCBI Taxonomy" id="1064535"/>
    <lineage>
        <taxon>Bacteria</taxon>
        <taxon>Bacillati</taxon>
        <taxon>Bacillota</taxon>
        <taxon>Negativicutes</taxon>
        <taxon>Veillonellales</taxon>
        <taxon>Veillonellaceae</taxon>
        <taxon>Megasphaera</taxon>
    </lineage>
</organism>
<dbReference type="HOGENOM" id="CLU_1516167_0_0_9"/>
<evidence type="ECO:0000313" key="1">
    <source>
        <dbReference type="EMBL" id="CCC72277.1"/>
    </source>
</evidence>
<evidence type="ECO:0000313" key="2">
    <source>
        <dbReference type="Proteomes" id="UP000010111"/>
    </source>
</evidence>
<keyword evidence="1" id="KW-0346">Stress response</keyword>
<dbReference type="Proteomes" id="UP000010111">
    <property type="component" value="Chromosome"/>
</dbReference>
<protein>
    <submittedName>
        <fullName evidence="1">Heat shock protein DnaJ domain protein</fullName>
    </submittedName>
</protein>
<sequence>MKKSMHLVAILVAVGVVALLYPHVKALIAEYRQPAEKTKVVQTIKGKPKEGVVSAYVPNQPVEDDDGYHALVIDNSNNENPVYARLWTTGEDAHPIRAFTICEHGSFKMENLPSGTYELRFKMLYEGNDAVDGYKVDGIVLEPKQVEGGVSYPTYTLQIALRNGKGEASKHTLASDV</sequence>
<accession>G0VR32</accession>
<name>G0VR32_MEGEL</name>
<gene>
    <name evidence="1" type="ORF">MELS_0053</name>
</gene>
<keyword evidence="2" id="KW-1185">Reference proteome</keyword>